<accession>A0A2N9GY68</accession>
<gene>
    <name evidence="1" type="ORF">FSB_LOCUS32584</name>
</gene>
<sequence>MPLLCLEIPTNVQAGGMPDAAIGPNRVKDLVLPSWIVHVYRANGTVFYISITDLEDVYEYPIHEDSRPATHGDLNYMILATQPFMVVQNSIPSPKLLIQNIRRGERDQGLADKDLKLHSVTHAPNL</sequence>
<proteinExistence type="predicted"/>
<dbReference type="AlphaFoldDB" id="A0A2N9GY68"/>
<reference evidence="1" key="1">
    <citation type="submission" date="2018-02" db="EMBL/GenBank/DDBJ databases">
        <authorList>
            <person name="Cohen D.B."/>
            <person name="Kent A.D."/>
        </authorList>
    </citation>
    <scope>NUCLEOTIDE SEQUENCE</scope>
</reference>
<protein>
    <submittedName>
        <fullName evidence="1">Uncharacterized protein</fullName>
    </submittedName>
</protein>
<dbReference type="EMBL" id="OIVN01002559">
    <property type="protein sequence ID" value="SPD04702.1"/>
    <property type="molecule type" value="Genomic_DNA"/>
</dbReference>
<evidence type="ECO:0000313" key="1">
    <source>
        <dbReference type="EMBL" id="SPD04702.1"/>
    </source>
</evidence>
<name>A0A2N9GY68_FAGSY</name>
<organism evidence="1">
    <name type="scientific">Fagus sylvatica</name>
    <name type="common">Beechnut</name>
    <dbReference type="NCBI Taxonomy" id="28930"/>
    <lineage>
        <taxon>Eukaryota</taxon>
        <taxon>Viridiplantae</taxon>
        <taxon>Streptophyta</taxon>
        <taxon>Embryophyta</taxon>
        <taxon>Tracheophyta</taxon>
        <taxon>Spermatophyta</taxon>
        <taxon>Magnoliopsida</taxon>
        <taxon>eudicotyledons</taxon>
        <taxon>Gunneridae</taxon>
        <taxon>Pentapetalae</taxon>
        <taxon>rosids</taxon>
        <taxon>fabids</taxon>
        <taxon>Fagales</taxon>
        <taxon>Fagaceae</taxon>
        <taxon>Fagus</taxon>
    </lineage>
</organism>